<reference evidence="3 4" key="1">
    <citation type="journal article" date="2017" name="BMC Genomics">
        <title>Genome sequencing of 39 Akkermansia muciniphila isolates reveals its population structure, genomic and functional diverisity, and global distribution in mammalian gut microbiotas.</title>
        <authorList>
            <person name="Guo X."/>
            <person name="Li S."/>
            <person name="Zhang J."/>
            <person name="Wu F."/>
            <person name="Li X."/>
            <person name="Wu D."/>
            <person name="Zhang M."/>
            <person name="Ou Z."/>
            <person name="Jie Z."/>
            <person name="Yan Q."/>
            <person name="Li P."/>
            <person name="Yi J."/>
            <person name="Peng Y."/>
        </authorList>
    </citation>
    <scope>NUCLEOTIDE SEQUENCE [LARGE SCALE GENOMIC DNA]</scope>
    <source>
        <strain evidence="3 4">GP24</strain>
    </source>
</reference>
<organism evidence="3 4">
    <name type="scientific">Akkermansia muciniphila</name>
    <dbReference type="NCBI Taxonomy" id="239935"/>
    <lineage>
        <taxon>Bacteria</taxon>
        <taxon>Pseudomonadati</taxon>
        <taxon>Verrucomicrobiota</taxon>
        <taxon>Verrucomicrobiia</taxon>
        <taxon>Verrucomicrobiales</taxon>
        <taxon>Akkermansiaceae</taxon>
        <taxon>Akkermansia</taxon>
    </lineage>
</organism>
<comment type="caution">
    <text evidence="3">The sequence shown here is derived from an EMBL/GenBank/DDBJ whole genome shotgun (WGS) entry which is preliminary data.</text>
</comment>
<dbReference type="OrthoDB" id="199951at2"/>
<evidence type="ECO:0000256" key="1">
    <source>
        <dbReference type="SAM" id="MobiDB-lite"/>
    </source>
</evidence>
<feature type="chain" id="PRO_5015009417" evidence="2">
    <location>
        <begin position="19"/>
        <end position="408"/>
    </location>
</feature>
<name>A0A2N8HD20_9BACT</name>
<feature type="signal peptide" evidence="2">
    <location>
        <begin position="1"/>
        <end position="18"/>
    </location>
</feature>
<accession>A0A2N8HD20</accession>
<evidence type="ECO:0000256" key="2">
    <source>
        <dbReference type="SAM" id="SignalP"/>
    </source>
</evidence>
<dbReference type="Proteomes" id="UP000236000">
    <property type="component" value="Unassembled WGS sequence"/>
</dbReference>
<proteinExistence type="predicted"/>
<protein>
    <submittedName>
        <fullName evidence="3">Uncharacterized protein</fullName>
    </submittedName>
</protein>
<feature type="compositionally biased region" description="Basic and acidic residues" evidence="1">
    <location>
        <begin position="372"/>
        <end position="401"/>
    </location>
</feature>
<dbReference type="EMBL" id="PJKA01000012">
    <property type="protein sequence ID" value="PNC17787.1"/>
    <property type="molecule type" value="Genomic_DNA"/>
</dbReference>
<dbReference type="AlphaFoldDB" id="A0A2N8HD20"/>
<keyword evidence="2" id="KW-0732">Signal</keyword>
<sequence length="408" mass="46061">MNKSLMLALAALVPLAAADEVKLKDGTIYKDCTVEVETPESVSLLVPVAGGIKDSLTIKRELIESIRKATPDELESAKITKTYAKPEAMNAKELENAVADLDKVIKKNPQGLAHDAAVKARARVVVLLEEKKLVEGAQAAQEAKEEAEVTVRTKYDHEANKLLKRFKALAVRNPYQAMAVYDRMRDGYPGSAALADAYPDASRIAGQLNRKLEVMIAAKEKSLEKEREILRKEEEKRRGDPKLTKEQRQLLMDAFQKRQTAIRERENQLTEVYRAYRKKVKERGDRWYEPTAGSLEAMRDVKLVAATDAERLKNQEPEKGAGSAALEKAWTLCDEKKFDEAMEALADVRTAQVPREYYEELTETVRVGLQEQRARERAERAEAARKAREDRDKKRQEERAAAAKAKKK</sequence>
<dbReference type="RefSeq" id="WP_102714523.1">
    <property type="nucleotide sequence ID" value="NZ_PJKA01000012.1"/>
</dbReference>
<evidence type="ECO:0000313" key="4">
    <source>
        <dbReference type="Proteomes" id="UP000236000"/>
    </source>
</evidence>
<feature type="region of interest" description="Disordered" evidence="1">
    <location>
        <begin position="369"/>
        <end position="408"/>
    </location>
</feature>
<gene>
    <name evidence="3" type="ORF">CXU22_08580</name>
</gene>
<evidence type="ECO:0000313" key="3">
    <source>
        <dbReference type="EMBL" id="PNC17787.1"/>
    </source>
</evidence>